<keyword evidence="1" id="KW-0472">Membrane</keyword>
<keyword evidence="1" id="KW-0812">Transmembrane</keyword>
<proteinExistence type="predicted"/>
<reference evidence="2" key="1">
    <citation type="submission" date="2016-05" db="EMBL/GenBank/DDBJ databases">
        <authorList>
            <person name="Lavstsen T."/>
            <person name="Jespersen J.S."/>
        </authorList>
    </citation>
    <scope>NUCLEOTIDE SEQUENCE</scope>
    <source>
        <tissue evidence="2">Brain</tissue>
    </source>
</reference>
<organism evidence="2">
    <name type="scientific">Iconisemion striatum</name>
    <dbReference type="NCBI Taxonomy" id="60296"/>
    <lineage>
        <taxon>Eukaryota</taxon>
        <taxon>Metazoa</taxon>
        <taxon>Chordata</taxon>
        <taxon>Craniata</taxon>
        <taxon>Vertebrata</taxon>
        <taxon>Euteleostomi</taxon>
        <taxon>Actinopterygii</taxon>
        <taxon>Neopterygii</taxon>
        <taxon>Teleostei</taxon>
        <taxon>Neoteleostei</taxon>
        <taxon>Acanthomorphata</taxon>
        <taxon>Ovalentaria</taxon>
        <taxon>Atherinomorphae</taxon>
        <taxon>Cyprinodontiformes</taxon>
        <taxon>Nothobranchiidae</taxon>
        <taxon>Iconisemion</taxon>
    </lineage>
</organism>
<name>A0A1A7WPR9_9TELE</name>
<sequence length="75" mass="8390">ATIFISLLLTCLHVALYLLHMALVVGVVVILTLKLHKKSDSDAVKQNEMKTFHQGRLEDFPTKTNMRLSRKGAQG</sequence>
<dbReference type="AlphaFoldDB" id="A0A1A7WPR9"/>
<protein>
    <submittedName>
        <fullName evidence="2">Uncharacterized protein</fullName>
    </submittedName>
</protein>
<dbReference type="EMBL" id="HADW01006129">
    <property type="protein sequence ID" value="SBP07529.1"/>
    <property type="molecule type" value="Transcribed_RNA"/>
</dbReference>
<feature type="non-terminal residue" evidence="2">
    <location>
        <position position="1"/>
    </location>
</feature>
<feature type="transmembrane region" description="Helical" evidence="1">
    <location>
        <begin position="14"/>
        <end position="33"/>
    </location>
</feature>
<evidence type="ECO:0000256" key="1">
    <source>
        <dbReference type="SAM" id="Phobius"/>
    </source>
</evidence>
<keyword evidence="1" id="KW-1133">Transmembrane helix</keyword>
<reference evidence="2" key="2">
    <citation type="submission" date="2016-06" db="EMBL/GenBank/DDBJ databases">
        <title>The genome of a short-lived fish provides insights into sex chromosome evolution and the genetic control of aging.</title>
        <authorList>
            <person name="Reichwald K."/>
            <person name="Felder M."/>
            <person name="Petzold A."/>
            <person name="Koch P."/>
            <person name="Groth M."/>
            <person name="Platzer M."/>
        </authorList>
    </citation>
    <scope>NUCLEOTIDE SEQUENCE</scope>
    <source>
        <tissue evidence="2">Brain</tissue>
    </source>
</reference>
<gene>
    <name evidence="2" type="primary">OLA.10283</name>
</gene>
<accession>A0A1A7WPR9</accession>
<evidence type="ECO:0000313" key="2">
    <source>
        <dbReference type="EMBL" id="SBP07529.1"/>
    </source>
</evidence>